<dbReference type="SMART" id="SM00283">
    <property type="entry name" value="MA"/>
    <property type="match status" value="1"/>
</dbReference>
<evidence type="ECO:0000256" key="5">
    <source>
        <dbReference type="PROSITE-ProRule" id="PRU00284"/>
    </source>
</evidence>
<dbReference type="CDD" id="cd06225">
    <property type="entry name" value="HAMP"/>
    <property type="match status" value="1"/>
</dbReference>
<dbReference type="Pfam" id="PF00672">
    <property type="entry name" value="HAMP"/>
    <property type="match status" value="1"/>
</dbReference>
<keyword evidence="11" id="KW-1185">Reference proteome</keyword>
<protein>
    <submittedName>
        <fullName evidence="10">HAMP domain-containing protein</fullName>
    </submittedName>
</protein>
<keyword evidence="2" id="KW-0997">Cell inner membrane</keyword>
<evidence type="ECO:0000313" key="11">
    <source>
        <dbReference type="Proteomes" id="UP000682843"/>
    </source>
</evidence>
<evidence type="ECO:0000256" key="1">
    <source>
        <dbReference type="ARBA" id="ARBA00004429"/>
    </source>
</evidence>
<sequence>MLKHTKILYRIALSAILPLIIVAALAAYEVASKARVYGEMDRLQPVAAGVTKLSRLVHELQKERGMTSAFLSSKGAQMRSELPEQRKRTDVERAVALPALGELKRAPASDLAAAADRAADVIGKLDALRSDVDALSIAPPAAVGRMTENIARQIAVITGIAKLSSDDDISKAISAYANLIEGKERAGQERALNAGAIAAGKFELPAFSRGIGLAAGQEGFFAAFRASATPQALELFTRTLAGPVIERVDAMRKTIEQGGLTGDFKGLDSKTWFDASTARIDLLKAIEDGLADQLSRTVTSKKADAASTLTIASVLMLLALLISGAAVLAMARSITRPIGDLSASMTDLANGDVTTDIGGTDRRDEIGGMARAVAFFKDNMIKTNELSAREAEEINRRSQRTARVTELTGRFDDEIGALLSSLTTASSQLHGTAESLSTTAGETIRQATVVTAASTETSTNVQTVAAAAEELSSSVVEIGRQVSHSAAIAQKAVEEAGRTNDTVMALSSAAERIGDVVNLITEIASQTNLLALNATIEAARAGEAGRGFSVVASEVKSLAGQTAKATEEIRTQIAAIQSSSGDAVDAIRAITGTIGAMNEIASSIASAVEEQGAATQEIARNVQHAAQGANEISRTISGVTDMAGDTGSSAGDVLAASDDLSRQSGQMRDQVERFLAAIKTA</sequence>
<dbReference type="Pfam" id="PF00015">
    <property type="entry name" value="MCPsignal"/>
    <property type="match status" value="1"/>
</dbReference>
<evidence type="ECO:0000313" key="10">
    <source>
        <dbReference type="EMBL" id="QUS40730.1"/>
    </source>
</evidence>
<dbReference type="Gene3D" id="1.10.287.950">
    <property type="entry name" value="Methyl-accepting chemotaxis protein"/>
    <property type="match status" value="1"/>
</dbReference>
<dbReference type="InterPro" id="IPR004089">
    <property type="entry name" value="MCPsignal_dom"/>
</dbReference>
<reference evidence="10 11" key="1">
    <citation type="submission" date="2019-02" db="EMBL/GenBank/DDBJ databases">
        <title>Emended description of the genus Rhodopseudomonas and description of Rhodopseudomonas albus sp. nov., a non-phototrophic, heavy-metal-tolerant bacterium isolated from garden soil.</title>
        <authorList>
            <person name="Bao Z."/>
            <person name="Cao W.W."/>
            <person name="Sato Y."/>
            <person name="Nishizawa T."/>
            <person name="Zhao J."/>
            <person name="Guo Y."/>
            <person name="Ohta H."/>
        </authorList>
    </citation>
    <scope>NUCLEOTIDE SEQUENCE [LARGE SCALE GENOMIC DNA]</scope>
    <source>
        <strain evidence="10 11">SK50-23</strain>
    </source>
</reference>
<evidence type="ECO:0000259" key="9">
    <source>
        <dbReference type="PROSITE" id="PS50885"/>
    </source>
</evidence>
<feature type="domain" description="HAMP" evidence="9">
    <location>
        <begin position="332"/>
        <end position="385"/>
    </location>
</feature>
<dbReference type="Gene3D" id="6.10.340.10">
    <property type="match status" value="1"/>
</dbReference>
<dbReference type="PANTHER" id="PTHR32089">
    <property type="entry name" value="METHYL-ACCEPTING CHEMOTAXIS PROTEIN MCPB"/>
    <property type="match status" value="1"/>
</dbReference>
<organism evidence="10 11">
    <name type="scientific">Tardiphaga alba</name>
    <dbReference type="NCBI Taxonomy" id="340268"/>
    <lineage>
        <taxon>Bacteria</taxon>
        <taxon>Pseudomonadati</taxon>
        <taxon>Pseudomonadota</taxon>
        <taxon>Alphaproteobacteria</taxon>
        <taxon>Hyphomicrobiales</taxon>
        <taxon>Nitrobacteraceae</taxon>
        <taxon>Tardiphaga</taxon>
    </lineage>
</organism>
<dbReference type="PROSITE" id="PS50192">
    <property type="entry name" value="T_SNARE"/>
    <property type="match status" value="1"/>
</dbReference>
<keyword evidence="6" id="KW-1133">Transmembrane helix</keyword>
<evidence type="ECO:0000259" key="8">
    <source>
        <dbReference type="PROSITE" id="PS50192"/>
    </source>
</evidence>
<comment type="subcellular location">
    <subcellularLocation>
        <location evidence="1">Cell inner membrane</location>
        <topology evidence="1">Multi-pass membrane protein</topology>
    </subcellularLocation>
</comment>
<dbReference type="Pfam" id="PF08376">
    <property type="entry name" value="NIT"/>
    <property type="match status" value="1"/>
</dbReference>
<evidence type="ECO:0000256" key="2">
    <source>
        <dbReference type="ARBA" id="ARBA00022519"/>
    </source>
</evidence>
<comment type="similarity">
    <text evidence="4">Belongs to the methyl-accepting chemotaxis (MCP) protein family.</text>
</comment>
<dbReference type="InterPro" id="IPR003660">
    <property type="entry name" value="HAMP_dom"/>
</dbReference>
<dbReference type="Proteomes" id="UP000682843">
    <property type="component" value="Chromosome"/>
</dbReference>
<dbReference type="InterPro" id="IPR013587">
    <property type="entry name" value="Nitrate/nitrite_sensing"/>
</dbReference>
<evidence type="ECO:0000256" key="6">
    <source>
        <dbReference type="SAM" id="Phobius"/>
    </source>
</evidence>
<evidence type="ECO:0000256" key="3">
    <source>
        <dbReference type="ARBA" id="ARBA00023224"/>
    </source>
</evidence>
<dbReference type="SMART" id="SM00304">
    <property type="entry name" value="HAMP"/>
    <property type="match status" value="1"/>
</dbReference>
<keyword evidence="3 5" id="KW-0807">Transducer</keyword>
<feature type="domain" description="T-SNARE coiled-coil homology" evidence="8">
    <location>
        <begin position="577"/>
        <end position="639"/>
    </location>
</feature>
<feature type="domain" description="Methyl-accepting transducer" evidence="7">
    <location>
        <begin position="418"/>
        <end position="654"/>
    </location>
</feature>
<evidence type="ECO:0000256" key="4">
    <source>
        <dbReference type="ARBA" id="ARBA00029447"/>
    </source>
</evidence>
<feature type="transmembrane region" description="Helical" evidence="6">
    <location>
        <begin position="309"/>
        <end position="331"/>
    </location>
</feature>
<accession>A0ABX8AG04</accession>
<evidence type="ECO:0000259" key="7">
    <source>
        <dbReference type="PROSITE" id="PS50111"/>
    </source>
</evidence>
<dbReference type="InterPro" id="IPR000727">
    <property type="entry name" value="T_SNARE_dom"/>
</dbReference>
<dbReference type="PROSITE" id="PS50885">
    <property type="entry name" value="HAMP"/>
    <property type="match status" value="1"/>
</dbReference>
<dbReference type="PANTHER" id="PTHR32089:SF112">
    <property type="entry name" value="LYSOZYME-LIKE PROTEIN-RELATED"/>
    <property type="match status" value="1"/>
</dbReference>
<dbReference type="RefSeq" id="WP_211909320.1">
    <property type="nucleotide sequence ID" value="NZ_CP036498.1"/>
</dbReference>
<name>A0ABX8AG04_9BRAD</name>
<keyword evidence="2" id="KW-1003">Cell membrane</keyword>
<proteinExistence type="inferred from homology"/>
<dbReference type="SUPFAM" id="SSF58104">
    <property type="entry name" value="Methyl-accepting chemotaxis protein (MCP) signaling domain"/>
    <property type="match status" value="1"/>
</dbReference>
<dbReference type="PROSITE" id="PS50111">
    <property type="entry name" value="CHEMOTAXIS_TRANSDUC_2"/>
    <property type="match status" value="1"/>
</dbReference>
<keyword evidence="6" id="KW-0472">Membrane</keyword>
<keyword evidence="6" id="KW-0812">Transmembrane</keyword>
<gene>
    <name evidence="10" type="ORF">RPMA_19245</name>
</gene>
<dbReference type="EMBL" id="CP036498">
    <property type="protein sequence ID" value="QUS40730.1"/>
    <property type="molecule type" value="Genomic_DNA"/>
</dbReference>